<evidence type="ECO:0000256" key="1">
    <source>
        <dbReference type="ARBA" id="ARBA00022649"/>
    </source>
</evidence>
<keyword evidence="1" id="KW-1277">Toxin-antitoxin system</keyword>
<dbReference type="EMBL" id="PEYO01000006">
    <property type="protein sequence ID" value="PIU03792.1"/>
    <property type="molecule type" value="Genomic_DNA"/>
</dbReference>
<dbReference type="AlphaFoldDB" id="A0A2M6XDR1"/>
<dbReference type="Proteomes" id="UP000228996">
    <property type="component" value="Unassembled WGS sequence"/>
</dbReference>
<accession>A0A2M6XDR1</accession>
<dbReference type="InterPro" id="IPR004386">
    <property type="entry name" value="Toxin_YafQ-like"/>
</dbReference>
<dbReference type="SUPFAM" id="SSF143011">
    <property type="entry name" value="RelE-like"/>
    <property type="match status" value="1"/>
</dbReference>
<gene>
    <name evidence="2" type="ORF">COT44_01395</name>
</gene>
<proteinExistence type="predicted"/>
<sequence length="90" mass="10498">MLVRFSKDFGKSYQKADLKTRINFDKRLKLFSEKPFNSQLHNHLLIGKYSGFRSINITGDWRAIFSVQIDSKGNQTVVFELLGTHSQLYK</sequence>
<name>A0A2M6XDR1_9BACT</name>
<dbReference type="Pfam" id="PF15738">
    <property type="entry name" value="YafQ_toxin"/>
    <property type="match status" value="1"/>
</dbReference>
<evidence type="ECO:0008006" key="4">
    <source>
        <dbReference type="Google" id="ProtNLM"/>
    </source>
</evidence>
<dbReference type="InterPro" id="IPR007712">
    <property type="entry name" value="RelE/ParE_toxin"/>
</dbReference>
<protein>
    <recommendedName>
        <fullName evidence="4">Type II toxin-antitoxin system mRNA interferase toxin, RelE/StbE family</fullName>
    </recommendedName>
</protein>
<reference evidence="3" key="1">
    <citation type="submission" date="2017-09" db="EMBL/GenBank/DDBJ databases">
        <title>Depth-based differentiation of microbial function through sediment-hosted aquifers and enrichment of novel symbionts in the deep terrestrial subsurface.</title>
        <authorList>
            <person name="Probst A.J."/>
            <person name="Ladd B."/>
            <person name="Jarett J.K."/>
            <person name="Geller-Mcgrath D.E."/>
            <person name="Sieber C.M.K."/>
            <person name="Emerson J.B."/>
            <person name="Anantharaman K."/>
            <person name="Thomas B.C."/>
            <person name="Malmstrom R."/>
            <person name="Stieglmeier M."/>
            <person name="Klingl A."/>
            <person name="Woyke T."/>
            <person name="Ryan C.M."/>
            <person name="Banfield J.F."/>
        </authorList>
    </citation>
    <scope>NUCLEOTIDE SEQUENCE [LARGE SCALE GENOMIC DNA]</scope>
</reference>
<dbReference type="Gene3D" id="3.30.2310.20">
    <property type="entry name" value="RelE-like"/>
    <property type="match status" value="1"/>
</dbReference>
<comment type="caution">
    <text evidence="2">The sequence shown here is derived from an EMBL/GenBank/DDBJ whole genome shotgun (WGS) entry which is preliminary data.</text>
</comment>
<evidence type="ECO:0000313" key="3">
    <source>
        <dbReference type="Proteomes" id="UP000228996"/>
    </source>
</evidence>
<dbReference type="InterPro" id="IPR035093">
    <property type="entry name" value="RelE/ParE_toxin_dom_sf"/>
</dbReference>
<dbReference type="NCBIfam" id="TIGR02385">
    <property type="entry name" value="RelE_StbE"/>
    <property type="match status" value="1"/>
</dbReference>
<evidence type="ECO:0000313" key="2">
    <source>
        <dbReference type="EMBL" id="PIU03792.1"/>
    </source>
</evidence>
<organism evidence="2 3">
    <name type="scientific">Candidatus Shapirobacteria bacterium CG08_land_8_20_14_0_20_39_18</name>
    <dbReference type="NCBI Taxonomy" id="1974883"/>
    <lineage>
        <taxon>Bacteria</taxon>
        <taxon>Candidatus Shapironibacteriota</taxon>
    </lineage>
</organism>